<reference evidence="1" key="2">
    <citation type="submission" date="2018-10" db="UniProtKB">
        <authorList>
            <consortium name="EnsemblPlants"/>
        </authorList>
    </citation>
    <scope>IDENTIFICATION</scope>
</reference>
<protein>
    <submittedName>
        <fullName evidence="1">Uncharacterized protein</fullName>
    </submittedName>
</protein>
<reference evidence="1" key="1">
    <citation type="submission" date="2018-08" db="EMBL/GenBank/DDBJ databases">
        <authorList>
            <person name="Rossello M."/>
        </authorList>
    </citation>
    <scope>NUCLEOTIDE SEQUENCE [LARGE SCALE GENOMIC DNA]</scope>
    <source>
        <strain evidence="1">cv. Chinese Spring</strain>
    </source>
</reference>
<keyword evidence="2" id="KW-1185">Reference proteome</keyword>
<dbReference type="EnsemblPlants" id="TraesCS1D02G137600.1">
    <property type="protein sequence ID" value="TraesCS1D02G137600.1"/>
    <property type="gene ID" value="TraesCS1D02G137600"/>
</dbReference>
<organism evidence="1">
    <name type="scientific">Triticum aestivum</name>
    <name type="common">Wheat</name>
    <dbReference type="NCBI Taxonomy" id="4565"/>
    <lineage>
        <taxon>Eukaryota</taxon>
        <taxon>Viridiplantae</taxon>
        <taxon>Streptophyta</taxon>
        <taxon>Embryophyta</taxon>
        <taxon>Tracheophyta</taxon>
        <taxon>Spermatophyta</taxon>
        <taxon>Magnoliopsida</taxon>
        <taxon>Liliopsida</taxon>
        <taxon>Poales</taxon>
        <taxon>Poaceae</taxon>
        <taxon>BOP clade</taxon>
        <taxon>Pooideae</taxon>
        <taxon>Triticodae</taxon>
        <taxon>Triticeae</taxon>
        <taxon>Triticinae</taxon>
        <taxon>Triticum</taxon>
    </lineage>
</organism>
<accession>A0A3B5ZS61</accession>
<proteinExistence type="predicted"/>
<dbReference type="Proteomes" id="UP000019116">
    <property type="component" value="Chromosome 1D"/>
</dbReference>
<name>A0A3B5ZS61_WHEAT</name>
<evidence type="ECO:0000313" key="2">
    <source>
        <dbReference type="Proteomes" id="UP000019116"/>
    </source>
</evidence>
<dbReference type="Gramene" id="TraesCS1D02G137600.1">
    <property type="protein sequence ID" value="TraesCS1D02G137600.1"/>
    <property type="gene ID" value="TraesCS1D02G137600"/>
</dbReference>
<evidence type="ECO:0000313" key="1">
    <source>
        <dbReference type="EnsemblPlants" id="TraesCS1D02G137600.1"/>
    </source>
</evidence>
<dbReference type="AlphaFoldDB" id="A0A3B5ZS61"/>
<dbReference type="Gramene" id="TraesCS1D03G0347300.1">
    <property type="protein sequence ID" value="TraesCS1D03G0347300.1.CDS"/>
    <property type="gene ID" value="TraesCS1D03G0347300"/>
</dbReference>
<sequence length="80" mass="8785">MAFWWQFLAKVGSQEHFLILIRDSTLWSAVHGAVRGGNGHVIEDVEGGTGVNGQMGFLGTEKKDAVATRTGFHFQPEKNL</sequence>